<accession>A0ABD3B3D7</accession>
<comment type="caution">
    <text evidence="4">The sequence shown here is derived from an EMBL/GenBank/DDBJ whole genome shotgun (WGS) entry which is preliminary data.</text>
</comment>
<comment type="similarity">
    <text evidence="1">Belongs to the GeBP family.</text>
</comment>
<feature type="compositionally biased region" description="Acidic residues" evidence="2">
    <location>
        <begin position="41"/>
        <end position="57"/>
    </location>
</feature>
<evidence type="ECO:0000256" key="1">
    <source>
        <dbReference type="ARBA" id="ARBA00010820"/>
    </source>
</evidence>
<dbReference type="Proteomes" id="UP001630127">
    <property type="component" value="Unassembled WGS sequence"/>
</dbReference>
<feature type="compositionally biased region" description="Acidic residues" evidence="2">
    <location>
        <begin position="14"/>
        <end position="26"/>
    </location>
</feature>
<organism evidence="4 5">
    <name type="scientific">Cinchona calisaya</name>
    <dbReference type="NCBI Taxonomy" id="153742"/>
    <lineage>
        <taxon>Eukaryota</taxon>
        <taxon>Viridiplantae</taxon>
        <taxon>Streptophyta</taxon>
        <taxon>Embryophyta</taxon>
        <taxon>Tracheophyta</taxon>
        <taxon>Spermatophyta</taxon>
        <taxon>Magnoliopsida</taxon>
        <taxon>eudicotyledons</taxon>
        <taxon>Gunneridae</taxon>
        <taxon>Pentapetalae</taxon>
        <taxon>asterids</taxon>
        <taxon>lamiids</taxon>
        <taxon>Gentianales</taxon>
        <taxon>Rubiaceae</taxon>
        <taxon>Cinchonoideae</taxon>
        <taxon>Cinchoneae</taxon>
        <taxon>Cinchona</taxon>
    </lineage>
</organism>
<evidence type="ECO:0000313" key="4">
    <source>
        <dbReference type="EMBL" id="KAL3537875.1"/>
    </source>
</evidence>
<feature type="compositionally biased region" description="Polar residues" evidence="2">
    <location>
        <begin position="27"/>
        <end position="40"/>
    </location>
</feature>
<gene>
    <name evidence="4" type="ORF">ACH5RR_001241</name>
</gene>
<protein>
    <recommendedName>
        <fullName evidence="3">Glabrous enhancer-binding protein-like DBD domain-containing protein</fullName>
    </recommendedName>
</protein>
<feature type="domain" description="Glabrous enhancer-binding protein-like DBD" evidence="3">
    <location>
        <begin position="148"/>
        <end position="245"/>
    </location>
</feature>
<reference evidence="4 5" key="1">
    <citation type="submission" date="2024-11" db="EMBL/GenBank/DDBJ databases">
        <title>A near-complete genome assembly of Cinchona calisaya.</title>
        <authorList>
            <person name="Lian D.C."/>
            <person name="Zhao X.W."/>
            <person name="Wei L."/>
        </authorList>
    </citation>
    <scope>NUCLEOTIDE SEQUENCE [LARGE SCALE GENOMIC DNA]</scope>
    <source>
        <tissue evidence="4">Nenye</tissue>
    </source>
</reference>
<dbReference type="PANTHER" id="PTHR31662">
    <property type="entry name" value="BNAANNG10740D PROTEIN-RELATED"/>
    <property type="match status" value="1"/>
</dbReference>
<dbReference type="Pfam" id="PF04504">
    <property type="entry name" value="GeBP-like_DBD"/>
    <property type="match status" value="1"/>
</dbReference>
<sequence length="460" mass="50359">MATSEEDHNVYNPEDLDDDEEDEEESNPTNKPNSINNPSGNDDEDDDVDVDEDDDVGDSTSSSNLAAADHPHLPDPSLLNRHHPPPPSVVVGGGVTAALPDDHSILPPDFKRQRIDEVTIASVSASAIASAVVERKKPIPLDESRRLFQRLWTDEDEIELLQGFLEYTTSKGVINSSHHHDTTAFYDQIKSKLQLDFNKNQLVEKLRRLKKKYRTVMNKMGSGKEYVFKSPHDQATFEISRKIWSGNGGGAAAGCGGSVVVEEGGLDDDEANNNFSINFIDQSPNPNLTPNHNPNGIDSFEKKTQRSRKRSRGGGVKFEEKQFVLNSVPNLQHSEHQNVGVGVGVGVVSPIVTPVGAVTATAVSGSGHVTNLIEETVRSCLSPIFKELLNSVASLNGPMSGSRGFGFALTPMPLGLNGDMVTDEKWRKQQMLELDVYSKRLELVQDQIKAQLEELRSMGS</sequence>
<keyword evidence="5" id="KW-1185">Reference proteome</keyword>
<evidence type="ECO:0000259" key="3">
    <source>
        <dbReference type="Pfam" id="PF04504"/>
    </source>
</evidence>
<feature type="compositionally biased region" description="Low complexity" evidence="2">
    <location>
        <begin position="284"/>
        <end position="295"/>
    </location>
</feature>
<dbReference type="PANTHER" id="PTHR31662:SF108">
    <property type="entry name" value="TRANSCRIPTION FACTOR GEBP FAMILY-RELATED"/>
    <property type="match status" value="1"/>
</dbReference>
<feature type="region of interest" description="Disordered" evidence="2">
    <location>
        <begin position="280"/>
        <end position="315"/>
    </location>
</feature>
<dbReference type="InterPro" id="IPR053932">
    <property type="entry name" value="GeBP-like_DBD"/>
</dbReference>
<dbReference type="GO" id="GO:0010468">
    <property type="term" value="P:regulation of gene expression"/>
    <property type="evidence" value="ECO:0007669"/>
    <property type="project" value="UniProtKB-ARBA"/>
</dbReference>
<dbReference type="AlphaFoldDB" id="A0ABD3B3D7"/>
<proteinExistence type="inferred from homology"/>
<feature type="region of interest" description="Disordered" evidence="2">
    <location>
        <begin position="1"/>
        <end position="102"/>
    </location>
</feature>
<evidence type="ECO:0000313" key="5">
    <source>
        <dbReference type="Proteomes" id="UP001630127"/>
    </source>
</evidence>
<dbReference type="EMBL" id="JBJUIK010000001">
    <property type="protein sequence ID" value="KAL3537875.1"/>
    <property type="molecule type" value="Genomic_DNA"/>
</dbReference>
<evidence type="ECO:0000256" key="2">
    <source>
        <dbReference type="SAM" id="MobiDB-lite"/>
    </source>
</evidence>
<name>A0ABD3B3D7_9GENT</name>
<dbReference type="InterPro" id="IPR007592">
    <property type="entry name" value="GEBP"/>
</dbReference>